<proteinExistence type="inferred from homology"/>
<dbReference type="PANTHER" id="PTHR13768">
    <property type="entry name" value="SOLUBLE NSF ATTACHMENT PROTEIN SNAP"/>
    <property type="match status" value="1"/>
</dbReference>
<dbReference type="Proteomes" id="UP000215914">
    <property type="component" value="Unassembled WGS sequence"/>
</dbReference>
<dbReference type="AlphaFoldDB" id="A0A9K3J9D5"/>
<evidence type="ECO:0000313" key="10">
    <source>
        <dbReference type="Proteomes" id="UP000215914"/>
    </source>
</evidence>
<dbReference type="GO" id="GO:0016020">
    <property type="term" value="C:membrane"/>
    <property type="evidence" value="ECO:0007669"/>
    <property type="project" value="UniProtKB-SubCell"/>
</dbReference>
<evidence type="ECO:0000256" key="1">
    <source>
        <dbReference type="ARBA" id="ARBA00004170"/>
    </source>
</evidence>
<dbReference type="Gramene" id="mRNA:HanXRQr2_Chr04g0179351">
    <property type="protein sequence ID" value="mRNA:HanXRQr2_Chr04g0179351"/>
    <property type="gene ID" value="HanXRQr2_Chr04g0179351"/>
</dbReference>
<evidence type="ECO:0000256" key="8">
    <source>
        <dbReference type="ARBA" id="ARBA00042485"/>
    </source>
</evidence>
<keyword evidence="6" id="KW-0472">Membrane</keyword>
<dbReference type="PANTHER" id="PTHR13768:SF2">
    <property type="entry name" value="GAMMA-SOLUBLE NSF ATTACHMENT PROTEIN"/>
    <property type="match status" value="1"/>
</dbReference>
<dbReference type="Gene3D" id="1.25.40.10">
    <property type="entry name" value="Tetratricopeptide repeat domain"/>
    <property type="match status" value="1"/>
</dbReference>
<dbReference type="InterPro" id="IPR000744">
    <property type="entry name" value="NSF_attach"/>
</dbReference>
<keyword evidence="10" id="KW-1185">Reference proteome</keyword>
<dbReference type="EMBL" id="MNCJ02000319">
    <property type="protein sequence ID" value="KAF5811254.1"/>
    <property type="molecule type" value="Genomic_DNA"/>
</dbReference>
<organism evidence="9 10">
    <name type="scientific">Helianthus annuus</name>
    <name type="common">Common sunflower</name>
    <dbReference type="NCBI Taxonomy" id="4232"/>
    <lineage>
        <taxon>Eukaryota</taxon>
        <taxon>Viridiplantae</taxon>
        <taxon>Streptophyta</taxon>
        <taxon>Embryophyta</taxon>
        <taxon>Tracheophyta</taxon>
        <taxon>Spermatophyta</taxon>
        <taxon>Magnoliopsida</taxon>
        <taxon>eudicotyledons</taxon>
        <taxon>Gunneridae</taxon>
        <taxon>Pentapetalae</taxon>
        <taxon>asterids</taxon>
        <taxon>campanulids</taxon>
        <taxon>Asterales</taxon>
        <taxon>Asteraceae</taxon>
        <taxon>Asteroideae</taxon>
        <taxon>Heliantheae alliance</taxon>
        <taxon>Heliantheae</taxon>
        <taxon>Helianthus</taxon>
    </lineage>
</organism>
<evidence type="ECO:0000256" key="6">
    <source>
        <dbReference type="ARBA" id="ARBA00023136"/>
    </source>
</evidence>
<reference evidence="9" key="2">
    <citation type="submission" date="2020-06" db="EMBL/GenBank/DDBJ databases">
        <title>Helianthus annuus Genome sequencing and assembly Release 2.</title>
        <authorList>
            <person name="Gouzy J."/>
            <person name="Langlade N."/>
            <person name="Munos S."/>
        </authorList>
    </citation>
    <scope>NUCLEOTIDE SEQUENCE</scope>
    <source>
        <tissue evidence="9">Leaves</tissue>
    </source>
</reference>
<comment type="caution">
    <text evidence="9">The sequence shown here is derived from an EMBL/GenBank/DDBJ whole genome shotgun (WGS) entry which is preliminary data.</text>
</comment>
<evidence type="ECO:0000313" key="9">
    <source>
        <dbReference type="EMBL" id="KAF5811254.1"/>
    </source>
</evidence>
<evidence type="ECO:0000256" key="7">
    <source>
        <dbReference type="ARBA" id="ARBA00040047"/>
    </source>
</evidence>
<comment type="subcellular location">
    <subcellularLocation>
        <location evidence="1">Membrane</location>
        <topology evidence="1">Peripheral membrane protein</topology>
    </subcellularLocation>
</comment>
<evidence type="ECO:0000256" key="5">
    <source>
        <dbReference type="ARBA" id="ARBA00022927"/>
    </source>
</evidence>
<sequence length="70" mass="7942">MAAADPEKLIAKADKLTKLTLTRWSADWKNATQYYEQAATAFRFAKKHEKAKVAFEKASKGQEMLASYPF</sequence>
<dbReference type="InterPro" id="IPR011990">
    <property type="entry name" value="TPR-like_helical_dom_sf"/>
</dbReference>
<accession>A0A9K3J9D5</accession>
<keyword evidence="4" id="KW-0931">ER-Golgi transport</keyword>
<dbReference type="Pfam" id="PF14938">
    <property type="entry name" value="SNAP"/>
    <property type="match status" value="1"/>
</dbReference>
<dbReference type="GO" id="GO:0016192">
    <property type="term" value="P:vesicle-mediated transport"/>
    <property type="evidence" value="ECO:0007669"/>
    <property type="project" value="UniProtKB-KW"/>
</dbReference>
<gene>
    <name evidence="9" type="ORF">HanXRQr2_Chr04g0179351</name>
</gene>
<evidence type="ECO:0000256" key="3">
    <source>
        <dbReference type="ARBA" id="ARBA00022448"/>
    </source>
</evidence>
<reference evidence="9" key="1">
    <citation type="journal article" date="2017" name="Nature">
        <title>The sunflower genome provides insights into oil metabolism, flowering and Asterid evolution.</title>
        <authorList>
            <person name="Badouin H."/>
            <person name="Gouzy J."/>
            <person name="Grassa C.J."/>
            <person name="Murat F."/>
            <person name="Staton S.E."/>
            <person name="Cottret L."/>
            <person name="Lelandais-Briere C."/>
            <person name="Owens G.L."/>
            <person name="Carrere S."/>
            <person name="Mayjonade B."/>
            <person name="Legrand L."/>
            <person name="Gill N."/>
            <person name="Kane N.C."/>
            <person name="Bowers J.E."/>
            <person name="Hubner S."/>
            <person name="Bellec A."/>
            <person name="Berard A."/>
            <person name="Berges H."/>
            <person name="Blanchet N."/>
            <person name="Boniface M.C."/>
            <person name="Brunel D."/>
            <person name="Catrice O."/>
            <person name="Chaidir N."/>
            <person name="Claudel C."/>
            <person name="Donnadieu C."/>
            <person name="Faraut T."/>
            <person name="Fievet G."/>
            <person name="Helmstetter N."/>
            <person name="King M."/>
            <person name="Knapp S.J."/>
            <person name="Lai Z."/>
            <person name="Le Paslier M.C."/>
            <person name="Lippi Y."/>
            <person name="Lorenzon L."/>
            <person name="Mandel J.R."/>
            <person name="Marage G."/>
            <person name="Marchand G."/>
            <person name="Marquand E."/>
            <person name="Bret-Mestries E."/>
            <person name="Morien E."/>
            <person name="Nambeesan S."/>
            <person name="Nguyen T."/>
            <person name="Pegot-Espagnet P."/>
            <person name="Pouilly N."/>
            <person name="Raftis F."/>
            <person name="Sallet E."/>
            <person name="Schiex T."/>
            <person name="Thomas J."/>
            <person name="Vandecasteele C."/>
            <person name="Vares D."/>
            <person name="Vear F."/>
            <person name="Vautrin S."/>
            <person name="Crespi M."/>
            <person name="Mangin B."/>
            <person name="Burke J.M."/>
            <person name="Salse J."/>
            <person name="Munos S."/>
            <person name="Vincourt P."/>
            <person name="Rieseberg L.H."/>
            <person name="Langlade N.B."/>
        </authorList>
    </citation>
    <scope>NUCLEOTIDE SEQUENCE</scope>
    <source>
        <tissue evidence="9">Leaves</tissue>
    </source>
</reference>
<keyword evidence="5" id="KW-0653">Protein transport</keyword>
<keyword evidence="3" id="KW-0813">Transport</keyword>
<name>A0A9K3J9D5_HELAN</name>
<dbReference type="SUPFAM" id="SSF48452">
    <property type="entry name" value="TPR-like"/>
    <property type="match status" value="1"/>
</dbReference>
<dbReference type="GO" id="GO:0006886">
    <property type="term" value="P:intracellular protein transport"/>
    <property type="evidence" value="ECO:0007669"/>
    <property type="project" value="InterPro"/>
</dbReference>
<protein>
    <recommendedName>
        <fullName evidence="7">Gamma-soluble NSF attachment protein</fullName>
    </recommendedName>
    <alternativeName>
        <fullName evidence="8">N-ethylmaleimide-sensitive factor attachment protein gamma</fullName>
    </alternativeName>
</protein>
<comment type="similarity">
    <text evidence="2">Belongs to the SNAP family.</text>
</comment>
<evidence type="ECO:0000256" key="2">
    <source>
        <dbReference type="ARBA" id="ARBA00010050"/>
    </source>
</evidence>
<evidence type="ECO:0000256" key="4">
    <source>
        <dbReference type="ARBA" id="ARBA00022892"/>
    </source>
</evidence>